<feature type="transmembrane region" description="Helical" evidence="6">
    <location>
        <begin position="206"/>
        <end position="228"/>
    </location>
</feature>
<dbReference type="EMBL" id="CAIF01000156">
    <property type="protein sequence ID" value="CCH44811.1"/>
    <property type="molecule type" value="Genomic_DNA"/>
</dbReference>
<evidence type="ECO:0000313" key="8">
    <source>
        <dbReference type="Proteomes" id="UP000009328"/>
    </source>
</evidence>
<dbReference type="STRING" id="1206466.K0KPD5"/>
<dbReference type="Proteomes" id="UP000009328">
    <property type="component" value="Unassembled WGS sequence"/>
</dbReference>
<evidence type="ECO:0000256" key="3">
    <source>
        <dbReference type="ARBA" id="ARBA00022692"/>
    </source>
</evidence>
<feature type="transmembrane region" description="Helical" evidence="6">
    <location>
        <begin position="12"/>
        <end position="30"/>
    </location>
</feature>
<dbReference type="InterPro" id="IPR002794">
    <property type="entry name" value="DUF92_TMEM19"/>
</dbReference>
<evidence type="ECO:0000256" key="5">
    <source>
        <dbReference type="ARBA" id="ARBA00023136"/>
    </source>
</evidence>
<keyword evidence="3 6" id="KW-0812">Transmembrane</keyword>
<sequence>MPDLNIISLDNYYSIIARGLVLVYIAYRSYSHKSLTNSGILAALITGFIHSLPPSNLYLTLIVTFYLTSSKATKYKENIKSKLTKTPKEKSSLTKSHDQRTHIQVLSNSIVATILLIALVFTTNERYQTLLKTGIIAQYTAVIADTWSSELGILSKSDPFLITTFKTVPPGTNGGVSKVGLLSGILGSALISGVSIFSFENDKISHFIFFTITGLLGTIIDSLLGALLQASIVDNQEGKILEALGGGKITNEYLQNNDKVKIVSGYDLLSNNGVNVLMATITTLLSIGLYSILF</sequence>
<dbReference type="eggNOG" id="KOG4491">
    <property type="taxonomic scope" value="Eukaryota"/>
</dbReference>
<dbReference type="InParanoid" id="K0KPD5"/>
<dbReference type="AlphaFoldDB" id="K0KPD5"/>
<reference evidence="7 8" key="1">
    <citation type="journal article" date="2012" name="Eukaryot. Cell">
        <title>Draft genome sequence of Wickerhamomyces ciferrii NRRL Y-1031 F-60-10.</title>
        <authorList>
            <person name="Schneider J."/>
            <person name="Andrea H."/>
            <person name="Blom J."/>
            <person name="Jaenicke S."/>
            <person name="Ruckert C."/>
            <person name="Schorsch C."/>
            <person name="Szczepanowski R."/>
            <person name="Farwick M."/>
            <person name="Goesmann A."/>
            <person name="Puhler A."/>
            <person name="Schaffer S."/>
            <person name="Tauch A."/>
            <person name="Kohler T."/>
            <person name="Brinkrolf K."/>
        </authorList>
    </citation>
    <scope>NUCLEOTIDE SEQUENCE [LARGE SCALE GENOMIC DNA]</scope>
    <source>
        <strain evidence="8">ATCC 14091 / BCRC 22168 / CBS 111 / JCM 3599 / NBRC 0793 / NRRL Y-1031 F-60-10</strain>
    </source>
</reference>
<feature type="transmembrane region" description="Helical" evidence="6">
    <location>
        <begin position="274"/>
        <end position="293"/>
    </location>
</feature>
<feature type="transmembrane region" description="Helical" evidence="6">
    <location>
        <begin position="179"/>
        <end position="199"/>
    </location>
</feature>
<evidence type="ECO:0000256" key="1">
    <source>
        <dbReference type="ARBA" id="ARBA00004141"/>
    </source>
</evidence>
<protein>
    <submittedName>
        <fullName evidence="7">Transmembrane protein</fullName>
    </submittedName>
</protein>
<evidence type="ECO:0000256" key="6">
    <source>
        <dbReference type="SAM" id="Phobius"/>
    </source>
</evidence>
<comment type="similarity">
    <text evidence="2">Belongs to the TMEM19 family.</text>
</comment>
<organism evidence="7 8">
    <name type="scientific">Wickerhamomyces ciferrii (strain ATCC 14091 / BCRC 22168 / CBS 111 / JCM 3599 / NBRC 0793 / NRRL Y-1031 F-60-10)</name>
    <name type="common">Yeast</name>
    <name type="synonym">Pichia ciferrii</name>
    <dbReference type="NCBI Taxonomy" id="1206466"/>
    <lineage>
        <taxon>Eukaryota</taxon>
        <taxon>Fungi</taxon>
        <taxon>Dikarya</taxon>
        <taxon>Ascomycota</taxon>
        <taxon>Saccharomycotina</taxon>
        <taxon>Saccharomycetes</taxon>
        <taxon>Phaffomycetales</taxon>
        <taxon>Wickerhamomycetaceae</taxon>
        <taxon>Wickerhamomyces</taxon>
    </lineage>
</organism>
<feature type="transmembrane region" description="Helical" evidence="6">
    <location>
        <begin position="105"/>
        <end position="123"/>
    </location>
</feature>
<proteinExistence type="inferred from homology"/>
<feature type="transmembrane region" description="Helical" evidence="6">
    <location>
        <begin position="42"/>
        <end position="67"/>
    </location>
</feature>
<comment type="subcellular location">
    <subcellularLocation>
        <location evidence="1">Membrane</location>
        <topology evidence="1">Multi-pass membrane protein</topology>
    </subcellularLocation>
</comment>
<dbReference type="PANTHER" id="PTHR13353">
    <property type="entry name" value="TRANSMEMBRANE PROTEIN 19"/>
    <property type="match status" value="1"/>
</dbReference>
<gene>
    <name evidence="7" type="ORF">BN7_4380</name>
</gene>
<dbReference type="GO" id="GO:0016020">
    <property type="term" value="C:membrane"/>
    <property type="evidence" value="ECO:0007669"/>
    <property type="project" value="UniProtKB-SubCell"/>
</dbReference>
<name>K0KPD5_WICCF</name>
<comment type="caution">
    <text evidence="7">The sequence shown here is derived from an EMBL/GenBank/DDBJ whole genome shotgun (WGS) entry which is preliminary data.</text>
</comment>
<evidence type="ECO:0000256" key="4">
    <source>
        <dbReference type="ARBA" id="ARBA00022989"/>
    </source>
</evidence>
<dbReference type="PANTHER" id="PTHR13353:SF5">
    <property type="entry name" value="TRANSMEMBRANE PROTEIN 19"/>
    <property type="match status" value="1"/>
</dbReference>
<evidence type="ECO:0000256" key="2">
    <source>
        <dbReference type="ARBA" id="ARBA00009012"/>
    </source>
</evidence>
<keyword evidence="8" id="KW-1185">Reference proteome</keyword>
<dbReference type="Pfam" id="PF01940">
    <property type="entry name" value="DUF92"/>
    <property type="match status" value="1"/>
</dbReference>
<accession>K0KPD5</accession>
<evidence type="ECO:0000313" key="7">
    <source>
        <dbReference type="EMBL" id="CCH44811.1"/>
    </source>
</evidence>
<dbReference type="HOGENOM" id="CLU_036918_1_0_1"/>
<keyword evidence="5 6" id="KW-0472">Membrane</keyword>
<keyword evidence="4 6" id="KW-1133">Transmembrane helix</keyword>